<name>A0A8B7MVY2_PHODC</name>
<evidence type="ECO:0000313" key="1">
    <source>
        <dbReference type="Proteomes" id="UP000228380"/>
    </source>
</evidence>
<dbReference type="AlphaFoldDB" id="A0A8B7MVY2"/>
<keyword evidence="1" id="KW-1185">Reference proteome</keyword>
<dbReference type="GeneID" id="103717248"/>
<reference evidence="2" key="2">
    <citation type="submission" date="2025-08" db="UniProtKB">
        <authorList>
            <consortium name="RefSeq"/>
        </authorList>
    </citation>
    <scope>IDENTIFICATION</scope>
    <source>
        <tissue evidence="2">Young leaves</tissue>
    </source>
</reference>
<dbReference type="Proteomes" id="UP000228380">
    <property type="component" value="Chromosome 1"/>
</dbReference>
<sequence>MESSSLTEKASYEQWERSNRLSLILIKSHISKGIRGSIPNCHKAKNFMKAIEEQFISFDKALASTLIKRLSDMRHNGSKSVHEHIMEMRDIAARLRGLEIEI</sequence>
<gene>
    <name evidence="2" type="primary">LOC103717248</name>
</gene>
<reference evidence="1" key="1">
    <citation type="journal article" date="2019" name="Nat. Commun.">
        <title>Genome-wide association mapping of date palm fruit traits.</title>
        <authorList>
            <person name="Hazzouri K.M."/>
            <person name="Gros-Balthazard M."/>
            <person name="Flowers J.M."/>
            <person name="Copetti D."/>
            <person name="Lemansour A."/>
            <person name="Lebrun M."/>
            <person name="Masmoudi K."/>
            <person name="Ferrand S."/>
            <person name="Dhar M.I."/>
            <person name="Fresquez Z.A."/>
            <person name="Rosas U."/>
            <person name="Zhang J."/>
            <person name="Talag J."/>
            <person name="Lee S."/>
            <person name="Kudrna D."/>
            <person name="Powell R.F."/>
            <person name="Leitch I.J."/>
            <person name="Krueger R.R."/>
            <person name="Wing R.A."/>
            <person name="Amiri K.M.A."/>
            <person name="Purugganan M.D."/>
        </authorList>
    </citation>
    <scope>NUCLEOTIDE SEQUENCE [LARGE SCALE GENOMIC DNA]</scope>
    <source>
        <strain evidence="1">cv. Khalas</strain>
    </source>
</reference>
<accession>A0A8B7MVY2</accession>
<dbReference type="KEGG" id="pda:103717248"/>
<proteinExistence type="predicted"/>
<dbReference type="RefSeq" id="XP_017700704.2">
    <property type="nucleotide sequence ID" value="XM_017845215.2"/>
</dbReference>
<dbReference type="OrthoDB" id="780386at2759"/>
<dbReference type="Pfam" id="PF14223">
    <property type="entry name" value="Retrotran_gag_2"/>
    <property type="match status" value="1"/>
</dbReference>
<evidence type="ECO:0000313" key="2">
    <source>
        <dbReference type="RefSeq" id="XP_017700704.2"/>
    </source>
</evidence>
<protein>
    <submittedName>
        <fullName evidence="2">Uncharacterized protein LOC103717248</fullName>
    </submittedName>
</protein>
<organism evidence="1 2">
    <name type="scientific">Phoenix dactylifera</name>
    <name type="common">Date palm</name>
    <dbReference type="NCBI Taxonomy" id="42345"/>
    <lineage>
        <taxon>Eukaryota</taxon>
        <taxon>Viridiplantae</taxon>
        <taxon>Streptophyta</taxon>
        <taxon>Embryophyta</taxon>
        <taxon>Tracheophyta</taxon>
        <taxon>Spermatophyta</taxon>
        <taxon>Magnoliopsida</taxon>
        <taxon>Liliopsida</taxon>
        <taxon>Arecaceae</taxon>
        <taxon>Coryphoideae</taxon>
        <taxon>Phoeniceae</taxon>
        <taxon>Phoenix</taxon>
    </lineage>
</organism>